<keyword evidence="4" id="KW-0732">Signal</keyword>
<proteinExistence type="predicted"/>
<dbReference type="Pfam" id="PF13574">
    <property type="entry name" value="Reprolysin_2"/>
    <property type="match status" value="1"/>
</dbReference>
<dbReference type="SMART" id="SM00050">
    <property type="entry name" value="DISIN"/>
    <property type="match status" value="1"/>
</dbReference>
<dbReference type="InterPro" id="IPR001762">
    <property type="entry name" value="Disintegrin_dom"/>
</dbReference>
<feature type="transmembrane region" description="Helical" evidence="3">
    <location>
        <begin position="699"/>
        <end position="723"/>
    </location>
</feature>
<feature type="binding site" evidence="2">
    <location>
        <position position="360"/>
    </location>
    <ligand>
        <name>Zn(2+)</name>
        <dbReference type="ChEBI" id="CHEBI:29105"/>
        <note>catalytic</note>
    </ligand>
</feature>
<dbReference type="PROSITE" id="PS50214">
    <property type="entry name" value="DISINTEGRIN_2"/>
    <property type="match status" value="1"/>
</dbReference>
<comment type="caution">
    <text evidence="2">Lacks conserved residue(s) required for the propagation of feature annotation.</text>
</comment>
<dbReference type="PANTHER" id="PTHR45702:SF2">
    <property type="entry name" value="KUZBANIAN, ISOFORM A"/>
    <property type="match status" value="1"/>
</dbReference>
<feature type="domain" description="Disintegrin" evidence="5">
    <location>
        <begin position="432"/>
        <end position="521"/>
    </location>
</feature>
<dbReference type="Gene3D" id="3.40.390.10">
    <property type="entry name" value="Collagenase (Catalytic Domain)"/>
    <property type="match status" value="1"/>
</dbReference>
<evidence type="ECO:0000256" key="3">
    <source>
        <dbReference type="SAM" id="Phobius"/>
    </source>
</evidence>
<evidence type="ECO:0000259" key="5">
    <source>
        <dbReference type="PROSITE" id="PS50214"/>
    </source>
</evidence>
<dbReference type="InterPro" id="IPR036436">
    <property type="entry name" value="Disintegrin_dom_sf"/>
</dbReference>
<dbReference type="AlphaFoldDB" id="A0A0X3Q914"/>
<dbReference type="GO" id="GO:0006509">
    <property type="term" value="P:membrane protein ectodomain proteolysis"/>
    <property type="evidence" value="ECO:0007669"/>
    <property type="project" value="TreeGrafter"/>
</dbReference>
<dbReference type="GO" id="GO:0007219">
    <property type="term" value="P:Notch signaling pathway"/>
    <property type="evidence" value="ECO:0007669"/>
    <property type="project" value="TreeGrafter"/>
</dbReference>
<accession>A0A0X3Q914</accession>
<evidence type="ECO:0000256" key="1">
    <source>
        <dbReference type="ARBA" id="ARBA00023157"/>
    </source>
</evidence>
<dbReference type="FunFam" id="4.10.70.10:FF:000003">
    <property type="entry name" value="Disintegrin and metalloproteinase domain-containing protein 17"/>
    <property type="match status" value="1"/>
</dbReference>
<feature type="active site" evidence="2">
    <location>
        <position position="361"/>
    </location>
</feature>
<dbReference type="GO" id="GO:0046872">
    <property type="term" value="F:metal ion binding"/>
    <property type="evidence" value="ECO:0007669"/>
    <property type="project" value="UniProtKB-KW"/>
</dbReference>
<feature type="binding site" evidence="2">
    <location>
        <position position="370"/>
    </location>
    <ligand>
        <name>Zn(2+)</name>
        <dbReference type="ChEBI" id="CHEBI:29105"/>
        <note>catalytic</note>
    </ligand>
</feature>
<evidence type="ECO:0008006" key="8">
    <source>
        <dbReference type="Google" id="ProtNLM"/>
    </source>
</evidence>
<feature type="chain" id="PRO_5007051527" description="Disintegrin and metalloproteinase domain-containing protein 17" evidence="4">
    <location>
        <begin position="22"/>
        <end position="758"/>
    </location>
</feature>
<evidence type="ECO:0000313" key="7">
    <source>
        <dbReference type="EMBL" id="JAP55736.1"/>
    </source>
</evidence>
<dbReference type="PANTHER" id="PTHR45702">
    <property type="entry name" value="ADAM10/ADAM17 METALLOPEPTIDASE FAMILY MEMBER"/>
    <property type="match status" value="1"/>
</dbReference>
<keyword evidence="3" id="KW-1133">Transmembrane helix</keyword>
<evidence type="ECO:0000256" key="4">
    <source>
        <dbReference type="SAM" id="SignalP"/>
    </source>
</evidence>
<evidence type="ECO:0000259" key="6">
    <source>
        <dbReference type="PROSITE" id="PS50215"/>
    </source>
</evidence>
<dbReference type="SUPFAM" id="SSF55486">
    <property type="entry name" value="Metalloproteases ('zincins'), catalytic domain"/>
    <property type="match status" value="1"/>
</dbReference>
<dbReference type="GO" id="GO:0005886">
    <property type="term" value="C:plasma membrane"/>
    <property type="evidence" value="ECO:0007669"/>
    <property type="project" value="TreeGrafter"/>
</dbReference>
<keyword evidence="1" id="KW-1015">Disulfide bond</keyword>
<keyword evidence="2" id="KW-0862">Zinc</keyword>
<dbReference type="GO" id="GO:0004222">
    <property type="term" value="F:metalloendopeptidase activity"/>
    <property type="evidence" value="ECO:0007669"/>
    <property type="project" value="InterPro"/>
</dbReference>
<dbReference type="InterPro" id="IPR001590">
    <property type="entry name" value="Peptidase_M12B"/>
</dbReference>
<feature type="binding site" evidence="2">
    <location>
        <position position="364"/>
    </location>
    <ligand>
        <name>Zn(2+)</name>
        <dbReference type="ChEBI" id="CHEBI:29105"/>
        <note>catalytic</note>
    </ligand>
</feature>
<dbReference type="Gene3D" id="4.10.70.10">
    <property type="entry name" value="Disintegrin domain"/>
    <property type="match status" value="1"/>
</dbReference>
<dbReference type="SUPFAM" id="SSF57552">
    <property type="entry name" value="Blood coagulation inhibitor (disintegrin)"/>
    <property type="match status" value="1"/>
</dbReference>
<reference evidence="7" key="1">
    <citation type="submission" date="2016-01" db="EMBL/GenBank/DDBJ databases">
        <title>Reference transcriptome for the parasite Schistocephalus solidus: insights into the molecular evolution of parasitism.</title>
        <authorList>
            <person name="Hebert F.O."/>
            <person name="Grambauer S."/>
            <person name="Barber I."/>
            <person name="Landry C.R."/>
            <person name="Aubin-Horth N."/>
        </authorList>
    </citation>
    <scope>NUCLEOTIDE SEQUENCE</scope>
</reference>
<organism evidence="7">
    <name type="scientific">Schistocephalus solidus</name>
    <name type="common">Tapeworm</name>
    <dbReference type="NCBI Taxonomy" id="70667"/>
    <lineage>
        <taxon>Eukaryota</taxon>
        <taxon>Metazoa</taxon>
        <taxon>Spiralia</taxon>
        <taxon>Lophotrochozoa</taxon>
        <taxon>Platyhelminthes</taxon>
        <taxon>Cestoda</taxon>
        <taxon>Eucestoda</taxon>
        <taxon>Diphyllobothriidea</taxon>
        <taxon>Diphyllobothriidae</taxon>
        <taxon>Schistocephalus</taxon>
    </lineage>
</organism>
<dbReference type="EMBL" id="GEEE01007489">
    <property type="protein sequence ID" value="JAP55736.1"/>
    <property type="molecule type" value="Transcribed_RNA"/>
</dbReference>
<keyword evidence="3" id="KW-0472">Membrane</keyword>
<keyword evidence="2" id="KW-0479">Metal-binding</keyword>
<keyword evidence="3" id="KW-0812">Transmembrane</keyword>
<dbReference type="PROSITE" id="PS50215">
    <property type="entry name" value="ADAM_MEPRO"/>
    <property type="match status" value="1"/>
</dbReference>
<dbReference type="Pfam" id="PF00200">
    <property type="entry name" value="Disintegrin"/>
    <property type="match status" value="1"/>
</dbReference>
<sequence length="758" mass="83782">MEIVLLVFVNILFNSFCIASAKKFNDILNHYEIINNPHLSENYSNLRFLSVQLKIFGRSLKIHLFLYLANFDKNALQIHLPDKDQFDTTKISLPDFFKGHVIGITPSSAYAHINSKREFSATLVLPDSVIIIEPLSVYQQDNSDKRLIVYRLNDIRNFNFSRAHDVFPAPPTTRRANYVVATWRRTHRSLPEQRKLCGLHFIADYSFFFNIGRQDHAKTVEILLKTFNRVNEIFLSTVFYDETERPVTGYGFYLKGITIESISSGANLDKLSPRKLLYTFSQRSLGDACLIHLFTYSPNLFGVLGMSWMASPALQHLGGICSPPSVADTEILASNTGFTSFSDSDGAQVLSSLAELVTAHELGHSLGAPHDPNTAECSPSAAEGGKFLMYTYAVPGYSPNNYLFSPCSRRAMSKVILAKAPLCFEEEVSIPMSQCGNSRVDSGEECDPGVRSVASDCCTTSCRLRAGAQCSPLNHNCCTKDCQIAPRETLCAETSAITTCLEPGVCDGEAPTCPGPSPSSSTRCHEHGHCEKGVCAPFCSSLGLPTCLCDNEASCLICCVLKVKMGDQVNQICQPIVIPSPNPGTAYRWGGLSKVDSARWEVFNLTNEELTMSGTSDKQPILFIAPLGFNLAPSSVVPSKTKPLRKLSPVGFSVMLLDDDRPCSFGYCKAGICKESNFDRVARLWPWFTYFAQSPWTALFWDNLVIVVILLSLSIWIPCSVIVNHLDKKFAEAHNQAVREGQLFFTASPLTEQPLCAK</sequence>
<dbReference type="InterPro" id="IPR024079">
    <property type="entry name" value="MetalloPept_cat_dom_sf"/>
</dbReference>
<gene>
    <name evidence="7" type="ORF">TR149279</name>
</gene>
<feature type="signal peptide" evidence="4">
    <location>
        <begin position="1"/>
        <end position="21"/>
    </location>
</feature>
<evidence type="ECO:0000256" key="2">
    <source>
        <dbReference type="PROSITE-ProRule" id="PRU00276"/>
    </source>
</evidence>
<protein>
    <recommendedName>
        <fullName evidence="8">Disintegrin and metalloproteinase domain-containing protein 17</fullName>
    </recommendedName>
</protein>
<name>A0A0X3Q914_SCHSO</name>
<dbReference type="InterPro" id="IPR051489">
    <property type="entry name" value="ADAM_Metalloproteinase"/>
</dbReference>
<feature type="domain" description="Peptidase M12B" evidence="6">
    <location>
        <begin position="195"/>
        <end position="428"/>
    </location>
</feature>